<keyword evidence="1" id="KW-1133">Transmembrane helix</keyword>
<feature type="transmembrane region" description="Helical" evidence="1">
    <location>
        <begin position="6"/>
        <end position="26"/>
    </location>
</feature>
<gene>
    <name evidence="2" type="ORF">LHJ74_11970</name>
</gene>
<protein>
    <recommendedName>
        <fullName evidence="4">Thioredoxin domain-containing protein</fullName>
    </recommendedName>
</protein>
<sequence length="167" mass="17278">MIFLIAALVLVGALSIFQLMLLLAVLRRLREHEARFERIAEGGALSGGYDPSVLVGRQVPELAHAASPGDAPRPVGFFSVGCDACHEQAPAFVASAATRGASAVVVGDTPEELVGLLDGVPAVTVGVRSEELAKAVDIQVFPTFLEVDGDGLIVWAGFEPAAVATTS</sequence>
<keyword evidence="1" id="KW-0812">Transmembrane</keyword>
<proteinExistence type="predicted"/>
<evidence type="ECO:0000256" key="1">
    <source>
        <dbReference type="SAM" id="Phobius"/>
    </source>
</evidence>
<name>A0ABT2JRV4_9ACTN</name>
<dbReference type="EMBL" id="JAJAGO010000005">
    <property type="protein sequence ID" value="MCT2590615.1"/>
    <property type="molecule type" value="Genomic_DNA"/>
</dbReference>
<dbReference type="InterPro" id="IPR036249">
    <property type="entry name" value="Thioredoxin-like_sf"/>
</dbReference>
<dbReference type="SUPFAM" id="SSF52833">
    <property type="entry name" value="Thioredoxin-like"/>
    <property type="match status" value="1"/>
</dbReference>
<evidence type="ECO:0000313" key="2">
    <source>
        <dbReference type="EMBL" id="MCT2590615.1"/>
    </source>
</evidence>
<keyword evidence="3" id="KW-1185">Reference proteome</keyword>
<reference evidence="2 3" key="1">
    <citation type="submission" date="2021-10" db="EMBL/GenBank/DDBJ databases">
        <title>Streptomyces gossypii sp. nov., isolated from soil collected from cotton field.</title>
        <authorList>
            <person name="Ge X."/>
            <person name="Chen X."/>
            <person name="Liu W."/>
        </authorList>
    </citation>
    <scope>NUCLEOTIDE SEQUENCE [LARGE SCALE GENOMIC DNA]</scope>
    <source>
        <strain evidence="2 3">N2-109</strain>
    </source>
</reference>
<organism evidence="2 3">
    <name type="scientific">Streptomyces gossypii</name>
    <dbReference type="NCBI Taxonomy" id="2883101"/>
    <lineage>
        <taxon>Bacteria</taxon>
        <taxon>Bacillati</taxon>
        <taxon>Actinomycetota</taxon>
        <taxon>Actinomycetes</taxon>
        <taxon>Kitasatosporales</taxon>
        <taxon>Streptomycetaceae</taxon>
        <taxon>Streptomyces</taxon>
    </lineage>
</organism>
<dbReference type="RefSeq" id="WP_260217944.1">
    <property type="nucleotide sequence ID" value="NZ_JAJAGO010000005.1"/>
</dbReference>
<evidence type="ECO:0000313" key="3">
    <source>
        <dbReference type="Proteomes" id="UP001156389"/>
    </source>
</evidence>
<keyword evidence="1" id="KW-0472">Membrane</keyword>
<accession>A0ABT2JRV4</accession>
<comment type="caution">
    <text evidence="2">The sequence shown here is derived from an EMBL/GenBank/DDBJ whole genome shotgun (WGS) entry which is preliminary data.</text>
</comment>
<evidence type="ECO:0008006" key="4">
    <source>
        <dbReference type="Google" id="ProtNLM"/>
    </source>
</evidence>
<dbReference type="Proteomes" id="UP001156389">
    <property type="component" value="Unassembled WGS sequence"/>
</dbReference>